<sequence>MFADFEIAVILEGIHTRHLQGHTAGDGFGDIGEMVGPLLERALERASRSSVPGLSG</sequence>
<proteinExistence type="predicted"/>
<dbReference type="EMBL" id="VLJT01000034">
    <property type="protein sequence ID" value="TWH14944.1"/>
    <property type="molecule type" value="Genomic_DNA"/>
</dbReference>
<gene>
    <name evidence="1" type="ORF">L618_003500000280</name>
</gene>
<comment type="caution">
    <text evidence="1">The sequence shown here is derived from an EMBL/GenBank/DDBJ whole genome shotgun (WGS) entry which is preliminary data.</text>
</comment>
<dbReference type="AlphaFoldDB" id="A0A562DZN1"/>
<evidence type="ECO:0000313" key="1">
    <source>
        <dbReference type="EMBL" id="TWH14944.1"/>
    </source>
</evidence>
<name>A0A562DZN1_RHORH</name>
<accession>A0A562DZN1</accession>
<organism evidence="1 2">
    <name type="scientific">Rhodococcus rhodochrous J45</name>
    <dbReference type="NCBI Taxonomy" id="935266"/>
    <lineage>
        <taxon>Bacteria</taxon>
        <taxon>Bacillati</taxon>
        <taxon>Actinomycetota</taxon>
        <taxon>Actinomycetes</taxon>
        <taxon>Mycobacteriales</taxon>
        <taxon>Nocardiaceae</taxon>
        <taxon>Rhodococcus</taxon>
    </lineage>
</organism>
<reference evidence="1 2" key="1">
    <citation type="submission" date="2019-07" db="EMBL/GenBank/DDBJ databases">
        <title>Genome sequencing of lignin-degrading bacterial isolates.</title>
        <authorList>
            <person name="Gladden J."/>
        </authorList>
    </citation>
    <scope>NUCLEOTIDE SEQUENCE [LARGE SCALE GENOMIC DNA]</scope>
    <source>
        <strain evidence="1 2">J45</strain>
    </source>
</reference>
<protein>
    <submittedName>
        <fullName evidence="1">Uncharacterized protein</fullName>
    </submittedName>
</protein>
<evidence type="ECO:0000313" key="2">
    <source>
        <dbReference type="Proteomes" id="UP000317573"/>
    </source>
</evidence>
<dbReference type="Proteomes" id="UP000317573">
    <property type="component" value="Unassembled WGS sequence"/>
</dbReference>